<accession>A0AA36MU61</accession>
<feature type="domain" description="DDE-1" evidence="1">
    <location>
        <begin position="51"/>
        <end position="142"/>
    </location>
</feature>
<dbReference type="AlphaFoldDB" id="A0AA36MU61"/>
<dbReference type="Pfam" id="PF03184">
    <property type="entry name" value="DDE_1"/>
    <property type="match status" value="1"/>
</dbReference>
<evidence type="ECO:0000259" key="1">
    <source>
        <dbReference type="Pfam" id="PF03184"/>
    </source>
</evidence>
<dbReference type="Proteomes" id="UP001178507">
    <property type="component" value="Unassembled WGS sequence"/>
</dbReference>
<comment type="caution">
    <text evidence="2">The sequence shown here is derived from an EMBL/GenBank/DDBJ whole genome shotgun (WGS) entry which is preliminary data.</text>
</comment>
<gene>
    <name evidence="2" type="ORF">EVOR1521_LOCUS10936</name>
</gene>
<organism evidence="2 3">
    <name type="scientific">Effrenium voratum</name>
    <dbReference type="NCBI Taxonomy" id="2562239"/>
    <lineage>
        <taxon>Eukaryota</taxon>
        <taxon>Sar</taxon>
        <taxon>Alveolata</taxon>
        <taxon>Dinophyceae</taxon>
        <taxon>Suessiales</taxon>
        <taxon>Symbiodiniaceae</taxon>
        <taxon>Effrenium</taxon>
    </lineage>
</organism>
<protein>
    <recommendedName>
        <fullName evidence="1">DDE-1 domain-containing protein</fullName>
    </recommendedName>
</protein>
<keyword evidence="3" id="KW-1185">Reference proteome</keyword>
<dbReference type="InterPro" id="IPR004875">
    <property type="entry name" value="DDE_SF_endonuclease_dom"/>
</dbReference>
<reference evidence="2" key="1">
    <citation type="submission" date="2023-08" db="EMBL/GenBank/DDBJ databases">
        <authorList>
            <person name="Chen Y."/>
            <person name="Shah S."/>
            <person name="Dougan E. K."/>
            <person name="Thang M."/>
            <person name="Chan C."/>
        </authorList>
    </citation>
    <scope>NUCLEOTIDE SEQUENCE</scope>
</reference>
<dbReference type="EMBL" id="CAUJNA010001066">
    <property type="protein sequence ID" value="CAJ1383957.1"/>
    <property type="molecule type" value="Genomic_DNA"/>
</dbReference>
<name>A0AA36MU61_9DINO</name>
<evidence type="ECO:0000313" key="2">
    <source>
        <dbReference type="EMBL" id="CAJ1383957.1"/>
    </source>
</evidence>
<proteinExistence type="predicted"/>
<sequence>MKVRKERRRVACTYCAVICSHPEIQAALPTSVARGYQALPPTRLRLLRGKSSWVTSNTMITILAAVREALQPWLPLVKPILLLDTAAPHLPKRVLSFSKKKGLQLLFVPAWGTSLTQPLDVYGFAAFNLYLRRKYMEQRQTALDGQPVRRRSRLMKKASGLSTGAYIDVELYKQRRCFLSSLQLPKAKVQILRICLQLPKPKVQNLQIAFQLPKAKVQTLQLVGVFREQHCSGQWHFHVATALSVPCRWAGWKRELAKAGYVAHFANMSIDDHSKHRKLQYAYMLRYLWLPSEKKGLSALDKDPLLCCSGGRKHPPLLDAINGALDSAAIEEKVAERFLQRYAAGKQKPAKFADLELWPIVKHLGVQPDDPVLLARLLQHGRDSGNERLLNYLFANSGQIRQKVEMCCALETCDRAVAEAETNAWQRFTSALAQPCSPQISSHEKGVGPVHWRLSLAPGSACGVKAK</sequence>
<evidence type="ECO:0000313" key="3">
    <source>
        <dbReference type="Proteomes" id="UP001178507"/>
    </source>
</evidence>
<dbReference type="GO" id="GO:0003676">
    <property type="term" value="F:nucleic acid binding"/>
    <property type="evidence" value="ECO:0007669"/>
    <property type="project" value="InterPro"/>
</dbReference>